<protein>
    <submittedName>
        <fullName evidence="2">Uncharacterized protein</fullName>
    </submittedName>
</protein>
<evidence type="ECO:0000313" key="2">
    <source>
        <dbReference type="EMBL" id="KAB2928085.1"/>
    </source>
</evidence>
<sequence>MDELGEHPFSRKQDPHGQPSECQHCIRFIPAGEAIKPLAKGPHEAFYRQIVITEGNAKIGQVLTPKLCFVQRAWPCPEKVDTNQGNFLNVGGCI</sequence>
<feature type="region of interest" description="Disordered" evidence="1">
    <location>
        <begin position="1"/>
        <end position="20"/>
    </location>
</feature>
<reference evidence="2 3" key="1">
    <citation type="submission" date="2019-10" db="EMBL/GenBank/DDBJ databases">
        <title>Extracellular Electron Transfer in a Candidatus Methanoperedens spp. Enrichment Culture.</title>
        <authorList>
            <person name="Berger S."/>
            <person name="Rangel Shaw D."/>
            <person name="Berben T."/>
            <person name="In 'T Zandt M."/>
            <person name="Frank J."/>
            <person name="Reimann J."/>
            <person name="Jetten M.S.M."/>
            <person name="Welte C.U."/>
        </authorList>
    </citation>
    <scope>NUCLEOTIDE SEQUENCE [LARGE SCALE GENOMIC DNA]</scope>
    <source>
        <strain evidence="2">SB12</strain>
    </source>
</reference>
<dbReference type="Proteomes" id="UP000460298">
    <property type="component" value="Unassembled WGS sequence"/>
</dbReference>
<feature type="compositionally biased region" description="Basic and acidic residues" evidence="1">
    <location>
        <begin position="1"/>
        <end position="15"/>
    </location>
</feature>
<accession>A0A833GW41</accession>
<dbReference type="EMBL" id="WBUI01000058">
    <property type="protein sequence ID" value="KAB2928085.1"/>
    <property type="molecule type" value="Genomic_DNA"/>
</dbReference>
<evidence type="ECO:0000256" key="1">
    <source>
        <dbReference type="SAM" id="MobiDB-lite"/>
    </source>
</evidence>
<proteinExistence type="predicted"/>
<gene>
    <name evidence="2" type="ORF">F9K24_22215</name>
</gene>
<comment type="caution">
    <text evidence="2">The sequence shown here is derived from an EMBL/GenBank/DDBJ whole genome shotgun (WGS) entry which is preliminary data.</text>
</comment>
<dbReference type="AlphaFoldDB" id="A0A833GW41"/>
<organism evidence="2 3">
    <name type="scientific">Leptonema illini</name>
    <dbReference type="NCBI Taxonomy" id="183"/>
    <lineage>
        <taxon>Bacteria</taxon>
        <taxon>Pseudomonadati</taxon>
        <taxon>Spirochaetota</taxon>
        <taxon>Spirochaetia</taxon>
        <taxon>Leptospirales</taxon>
        <taxon>Leptospiraceae</taxon>
        <taxon>Leptonema</taxon>
    </lineage>
</organism>
<evidence type="ECO:0000313" key="3">
    <source>
        <dbReference type="Proteomes" id="UP000460298"/>
    </source>
</evidence>
<name>A0A833GW41_9LEPT</name>